<dbReference type="GO" id="GO:0008483">
    <property type="term" value="F:transaminase activity"/>
    <property type="evidence" value="ECO:0007669"/>
    <property type="project" value="UniProtKB-KW"/>
</dbReference>
<comment type="cofactor">
    <cofactor evidence="1 4">
        <name>pyridoxal 5'-phosphate</name>
        <dbReference type="ChEBI" id="CHEBI:597326"/>
    </cofactor>
</comment>
<evidence type="ECO:0000256" key="4">
    <source>
        <dbReference type="RuleBase" id="RU362118"/>
    </source>
</evidence>
<evidence type="ECO:0000256" key="1">
    <source>
        <dbReference type="ARBA" id="ARBA00001933"/>
    </source>
</evidence>
<dbReference type="GO" id="GO:0030170">
    <property type="term" value="F:pyridoxal phosphate binding"/>
    <property type="evidence" value="ECO:0007669"/>
    <property type="project" value="InterPro"/>
</dbReference>
<name>A0A3N4NR20_9FLAO</name>
<dbReference type="Gene3D" id="3.40.640.10">
    <property type="entry name" value="Type I PLP-dependent aspartate aminotransferase-like (Major domain)"/>
    <property type="match status" value="1"/>
</dbReference>
<keyword evidence="5" id="KW-0032">Aminotransferase</keyword>
<reference evidence="5 6" key="1">
    <citation type="submission" date="2018-11" db="EMBL/GenBank/DDBJ databases">
        <title>Aureibaculum marinum gen. nov., sp. nov., a member of the family Flavobacteriaceae isolated from the Bohai Sea.</title>
        <authorList>
            <person name="Ji X."/>
        </authorList>
    </citation>
    <scope>NUCLEOTIDE SEQUENCE [LARGE SCALE GENOMIC DNA]</scope>
    <source>
        <strain evidence="5 6">BH-SD17</strain>
    </source>
</reference>
<dbReference type="PROSITE" id="PS00868">
    <property type="entry name" value="CYS_MET_METAB_PP"/>
    <property type="match status" value="1"/>
</dbReference>
<proteinExistence type="inferred from homology"/>
<dbReference type="FunFam" id="3.40.640.10:FF:000046">
    <property type="entry name" value="Cystathionine gamma-lyase"/>
    <property type="match status" value="1"/>
</dbReference>
<dbReference type="GO" id="GO:0009086">
    <property type="term" value="P:methionine biosynthetic process"/>
    <property type="evidence" value="ECO:0007669"/>
    <property type="project" value="UniProtKB-ARBA"/>
</dbReference>
<evidence type="ECO:0000256" key="3">
    <source>
        <dbReference type="PIRSR" id="PIRSR001434-2"/>
    </source>
</evidence>
<dbReference type="Proteomes" id="UP000270856">
    <property type="component" value="Unassembled WGS sequence"/>
</dbReference>
<dbReference type="PANTHER" id="PTHR11808">
    <property type="entry name" value="TRANS-SULFURATION ENZYME FAMILY MEMBER"/>
    <property type="match status" value="1"/>
</dbReference>
<dbReference type="InterPro" id="IPR015422">
    <property type="entry name" value="PyrdxlP-dep_Trfase_small"/>
</dbReference>
<dbReference type="InterPro" id="IPR015424">
    <property type="entry name" value="PyrdxlP-dep_Trfase"/>
</dbReference>
<protein>
    <submittedName>
        <fullName evidence="5">Aminotransferase class I/II-fold pyridoxal phosphate-dependent enzyme</fullName>
    </submittedName>
</protein>
<dbReference type="PIRSF" id="PIRSF001434">
    <property type="entry name" value="CGS"/>
    <property type="match status" value="1"/>
</dbReference>
<gene>
    <name evidence="5" type="ORF">EGM88_06105</name>
</gene>
<keyword evidence="6" id="KW-1185">Reference proteome</keyword>
<dbReference type="EMBL" id="RPFJ01000006">
    <property type="protein sequence ID" value="RPD98761.1"/>
    <property type="molecule type" value="Genomic_DNA"/>
</dbReference>
<comment type="caution">
    <text evidence="5">The sequence shown here is derived from an EMBL/GenBank/DDBJ whole genome shotgun (WGS) entry which is preliminary data.</text>
</comment>
<comment type="similarity">
    <text evidence="4">Belongs to the trans-sulfuration enzymes family.</text>
</comment>
<keyword evidence="5" id="KW-0808">Transferase</keyword>
<sequence>MTTKKHGLNTICTHTGEVKDTQFGGAISPIYMTTSYPYMDVDSKRYPRYFNTPNQQAVAQKVAALENAEAGLLFGSGMAVISTTLFAFLKHGDHVVLQNEIYGGTFNLIVEEFDKMGIEYSFTEGIEPIHFEEKIKANTKLLYLETPSNPLLSITDIKAISEVAKRSNILSIIDNTFASPINQTPLDLGIDICIHSATKYLGGHSDISAGAVASSQHNIDIIWNKAKNLGGHLSDFIAYLLERSIKTLGIRVERHNLNAQTIAEWLENNNAVEKVYYPGLQSHPTHHIAKKQMHGFGGMLSFELKSEFNASEFQKNLKLIKPSMSLAGVESTILMPSLTSHGLLTPEQRKEMGVSDNLLRFSVGIEDVKDIIADIENALKI</sequence>
<dbReference type="SUPFAM" id="SSF53383">
    <property type="entry name" value="PLP-dependent transferases"/>
    <property type="match status" value="1"/>
</dbReference>
<dbReference type="Gene3D" id="3.90.1150.10">
    <property type="entry name" value="Aspartate Aminotransferase, domain 1"/>
    <property type="match status" value="1"/>
</dbReference>
<dbReference type="InterPro" id="IPR054542">
    <property type="entry name" value="Cys_met_metab_PP"/>
</dbReference>
<dbReference type="FunFam" id="3.90.1150.10:FF:000033">
    <property type="entry name" value="Cystathionine gamma-synthase"/>
    <property type="match status" value="1"/>
</dbReference>
<dbReference type="InterPro" id="IPR000277">
    <property type="entry name" value="Cys/Met-Metab_PyrdxlP-dep_enz"/>
</dbReference>
<keyword evidence="2 3" id="KW-0663">Pyridoxal phosphate</keyword>
<dbReference type="GO" id="GO:0005737">
    <property type="term" value="C:cytoplasm"/>
    <property type="evidence" value="ECO:0007669"/>
    <property type="project" value="TreeGrafter"/>
</dbReference>
<accession>A0A3N4NR20</accession>
<dbReference type="InterPro" id="IPR015421">
    <property type="entry name" value="PyrdxlP-dep_Trfase_major"/>
</dbReference>
<feature type="modified residue" description="N6-(pyridoxal phosphate)lysine" evidence="3">
    <location>
        <position position="199"/>
    </location>
</feature>
<dbReference type="RefSeq" id="WP_123897075.1">
    <property type="nucleotide sequence ID" value="NZ_RPFJ01000006.1"/>
</dbReference>
<dbReference type="AlphaFoldDB" id="A0A3N4NR20"/>
<dbReference type="Pfam" id="PF01053">
    <property type="entry name" value="Cys_Met_Meta_PP"/>
    <property type="match status" value="1"/>
</dbReference>
<evidence type="ECO:0000256" key="2">
    <source>
        <dbReference type="ARBA" id="ARBA00022898"/>
    </source>
</evidence>
<organism evidence="5 6">
    <name type="scientific">Aureibaculum marinum</name>
    <dbReference type="NCBI Taxonomy" id="2487930"/>
    <lineage>
        <taxon>Bacteria</taxon>
        <taxon>Pseudomonadati</taxon>
        <taxon>Bacteroidota</taxon>
        <taxon>Flavobacteriia</taxon>
        <taxon>Flavobacteriales</taxon>
        <taxon>Flavobacteriaceae</taxon>
        <taxon>Aureibaculum</taxon>
    </lineage>
</organism>
<dbReference type="OrthoDB" id="9803729at2"/>
<evidence type="ECO:0000313" key="5">
    <source>
        <dbReference type="EMBL" id="RPD98761.1"/>
    </source>
</evidence>
<dbReference type="GO" id="GO:0019346">
    <property type="term" value="P:transsulfuration"/>
    <property type="evidence" value="ECO:0007669"/>
    <property type="project" value="InterPro"/>
</dbReference>
<dbReference type="GO" id="GO:0016846">
    <property type="term" value="F:carbon-sulfur lyase activity"/>
    <property type="evidence" value="ECO:0007669"/>
    <property type="project" value="TreeGrafter"/>
</dbReference>
<evidence type="ECO:0000313" key="6">
    <source>
        <dbReference type="Proteomes" id="UP000270856"/>
    </source>
</evidence>
<dbReference type="CDD" id="cd00614">
    <property type="entry name" value="CGS_like"/>
    <property type="match status" value="1"/>
</dbReference>